<evidence type="ECO:0000313" key="2">
    <source>
        <dbReference type="Proteomes" id="UP000824782"/>
    </source>
</evidence>
<dbReference type="Proteomes" id="UP000824782">
    <property type="component" value="Unassembled WGS sequence"/>
</dbReference>
<keyword evidence="2" id="KW-1185">Reference proteome</keyword>
<accession>A0AAV7BDQ9</accession>
<dbReference type="EMBL" id="WNYA01000005">
    <property type="protein sequence ID" value="KAG8570732.1"/>
    <property type="molecule type" value="Genomic_DNA"/>
</dbReference>
<gene>
    <name evidence="1" type="ORF">GDO81_011389</name>
</gene>
<reference evidence="1" key="1">
    <citation type="thesis" date="2020" institute="ProQuest LLC" country="789 East Eisenhower Parkway, Ann Arbor, MI, USA">
        <title>Comparative Genomics and Chromosome Evolution.</title>
        <authorList>
            <person name="Mudd A.B."/>
        </authorList>
    </citation>
    <scope>NUCLEOTIDE SEQUENCE</scope>
    <source>
        <strain evidence="1">237g6f4</strain>
        <tissue evidence="1">Blood</tissue>
    </source>
</reference>
<proteinExistence type="predicted"/>
<name>A0AAV7BDQ9_ENGPU</name>
<evidence type="ECO:0000313" key="1">
    <source>
        <dbReference type="EMBL" id="KAG8570732.1"/>
    </source>
</evidence>
<dbReference type="AlphaFoldDB" id="A0AAV7BDQ9"/>
<organism evidence="1 2">
    <name type="scientific">Engystomops pustulosus</name>
    <name type="common">Tungara frog</name>
    <name type="synonym">Physalaemus pustulosus</name>
    <dbReference type="NCBI Taxonomy" id="76066"/>
    <lineage>
        <taxon>Eukaryota</taxon>
        <taxon>Metazoa</taxon>
        <taxon>Chordata</taxon>
        <taxon>Craniata</taxon>
        <taxon>Vertebrata</taxon>
        <taxon>Euteleostomi</taxon>
        <taxon>Amphibia</taxon>
        <taxon>Batrachia</taxon>
        <taxon>Anura</taxon>
        <taxon>Neobatrachia</taxon>
        <taxon>Hyloidea</taxon>
        <taxon>Leptodactylidae</taxon>
        <taxon>Leiuperinae</taxon>
        <taxon>Engystomops</taxon>
    </lineage>
</organism>
<sequence length="36" mass="4152">MLGSSERRQDFLPGLTATYRTLLQHCTRVESLVCRI</sequence>
<protein>
    <submittedName>
        <fullName evidence="1">Uncharacterized protein</fullName>
    </submittedName>
</protein>
<comment type="caution">
    <text evidence="1">The sequence shown here is derived from an EMBL/GenBank/DDBJ whole genome shotgun (WGS) entry which is preliminary data.</text>
</comment>